<organism evidence="7 8">
    <name type="scientific">Xiashengella succiniciproducens</name>
    <dbReference type="NCBI Taxonomy" id="2949635"/>
    <lineage>
        <taxon>Bacteria</taxon>
        <taxon>Pseudomonadati</taxon>
        <taxon>Bacteroidota</taxon>
        <taxon>Bacteroidia</taxon>
        <taxon>Marinilabiliales</taxon>
        <taxon>Marinilabiliaceae</taxon>
        <taxon>Xiashengella</taxon>
    </lineage>
</organism>
<sequence>MKKLDIYILKKFLGTFFFAILLIISISVVFDLAEKIDDFLESDAPLQAIVLDYYANFIPYFANLFTPLFVFIAVIFFTSKMAYQTEIIAILSSGVSFRRLVVPYIIGAAIISTFSFVLGAYIIPPANKTRLEFEATYIKKRKETGRTNIHMQIEPGVFVYVRRYSSLREVGDDFTLEVFDGKELKTKLTALSAVYDTLSSGWILQRYVKREFLDGGKQIITEGDRLDTVLNMRPIDLKEERKFYETMNNRELSVYIDEQLARGVGNVEEFVIEKYRRTASAFSAFILSIMGLSLASRKVRGGMGLHIGVGIALSFAYILFLTISTTFAINGNMSPLLAVWLPNIVFAGITAFLYYKAPK</sequence>
<evidence type="ECO:0000256" key="4">
    <source>
        <dbReference type="ARBA" id="ARBA00022989"/>
    </source>
</evidence>
<feature type="transmembrane region" description="Helical" evidence="6">
    <location>
        <begin position="12"/>
        <end position="33"/>
    </location>
</feature>
<evidence type="ECO:0000256" key="6">
    <source>
        <dbReference type="SAM" id="Phobius"/>
    </source>
</evidence>
<dbReference type="GO" id="GO:0043190">
    <property type="term" value="C:ATP-binding cassette (ABC) transporter complex"/>
    <property type="evidence" value="ECO:0007669"/>
    <property type="project" value="TreeGrafter"/>
</dbReference>
<reference evidence="7" key="2">
    <citation type="submission" date="2022-06" db="EMBL/GenBank/DDBJ databases">
        <title>Xiashengella guii gen. nov. sp. nov., a bacterium isolated form anaerobic digestion tank.</title>
        <authorList>
            <person name="Huang H."/>
        </authorList>
    </citation>
    <scope>NUCLEOTIDE SEQUENCE</scope>
    <source>
        <strain evidence="7">Ai-910</strain>
    </source>
</reference>
<feature type="transmembrane region" description="Helical" evidence="6">
    <location>
        <begin position="335"/>
        <end position="355"/>
    </location>
</feature>
<feature type="transmembrane region" description="Helical" evidence="6">
    <location>
        <begin position="53"/>
        <end position="79"/>
    </location>
</feature>
<dbReference type="Pfam" id="PF03739">
    <property type="entry name" value="LptF_LptG"/>
    <property type="match status" value="1"/>
</dbReference>
<dbReference type="Proteomes" id="UP001056426">
    <property type="component" value="Chromosome"/>
</dbReference>
<evidence type="ECO:0000256" key="3">
    <source>
        <dbReference type="ARBA" id="ARBA00022692"/>
    </source>
</evidence>
<dbReference type="PANTHER" id="PTHR33529:SF8">
    <property type="entry name" value="PERMEASE, YJGP_YJGQ FAMILY"/>
    <property type="match status" value="1"/>
</dbReference>
<feature type="transmembrane region" description="Helical" evidence="6">
    <location>
        <begin position="278"/>
        <end position="295"/>
    </location>
</feature>
<keyword evidence="8" id="KW-1185">Reference proteome</keyword>
<feature type="transmembrane region" description="Helical" evidence="6">
    <location>
        <begin position="100"/>
        <end position="123"/>
    </location>
</feature>
<proteinExistence type="predicted"/>
<name>A0A9J6ZNX1_9BACT</name>
<dbReference type="AlphaFoldDB" id="A0A9J6ZNX1"/>
<keyword evidence="4 6" id="KW-1133">Transmembrane helix</keyword>
<gene>
    <name evidence="7" type="ORF">M9189_10780</name>
</gene>
<dbReference type="EMBL" id="CP098400">
    <property type="protein sequence ID" value="URW79339.1"/>
    <property type="molecule type" value="Genomic_DNA"/>
</dbReference>
<evidence type="ECO:0000313" key="8">
    <source>
        <dbReference type="Proteomes" id="UP001056426"/>
    </source>
</evidence>
<keyword evidence="5 6" id="KW-0472">Membrane</keyword>
<evidence type="ECO:0000256" key="5">
    <source>
        <dbReference type="ARBA" id="ARBA00023136"/>
    </source>
</evidence>
<dbReference type="InterPro" id="IPR005495">
    <property type="entry name" value="LptG/LptF_permease"/>
</dbReference>
<accession>A0A9J6ZNX1</accession>
<protein>
    <submittedName>
        <fullName evidence="7">LptF/LptG family permease</fullName>
    </submittedName>
</protein>
<keyword evidence="3 6" id="KW-0812">Transmembrane</keyword>
<dbReference type="PANTHER" id="PTHR33529">
    <property type="entry name" value="SLR0882 PROTEIN-RELATED"/>
    <property type="match status" value="1"/>
</dbReference>
<feature type="transmembrane region" description="Helical" evidence="6">
    <location>
        <begin position="307"/>
        <end position="329"/>
    </location>
</feature>
<evidence type="ECO:0000256" key="2">
    <source>
        <dbReference type="ARBA" id="ARBA00022475"/>
    </source>
</evidence>
<evidence type="ECO:0000256" key="1">
    <source>
        <dbReference type="ARBA" id="ARBA00004651"/>
    </source>
</evidence>
<keyword evidence="2" id="KW-1003">Cell membrane</keyword>
<dbReference type="RefSeq" id="WP_250723150.1">
    <property type="nucleotide sequence ID" value="NZ_CP098400.1"/>
</dbReference>
<reference evidence="7" key="1">
    <citation type="submission" date="2022-05" db="EMBL/GenBank/DDBJ databases">
        <authorList>
            <person name="Sun X."/>
        </authorList>
    </citation>
    <scope>NUCLEOTIDE SEQUENCE</scope>
    <source>
        <strain evidence="7">Ai-910</strain>
    </source>
</reference>
<evidence type="ECO:0000313" key="7">
    <source>
        <dbReference type="EMBL" id="URW79339.1"/>
    </source>
</evidence>
<dbReference type="GO" id="GO:0015920">
    <property type="term" value="P:lipopolysaccharide transport"/>
    <property type="evidence" value="ECO:0007669"/>
    <property type="project" value="TreeGrafter"/>
</dbReference>
<comment type="subcellular location">
    <subcellularLocation>
        <location evidence="1">Cell membrane</location>
        <topology evidence="1">Multi-pass membrane protein</topology>
    </subcellularLocation>
</comment>
<dbReference type="KEGG" id="alkq:M9189_10780"/>